<name>A0A2Z5R1F5_9MICC</name>
<keyword evidence="2" id="KW-1185">Reference proteome</keyword>
<dbReference type="KEGG" id="raj:RA11412_2025"/>
<gene>
    <name evidence="1" type="ORF">RA11412_2025</name>
</gene>
<sequence length="44" mass="4912">MAVCPHYLLEGRHIMQAHLGIVTNDECSADPRDGWGILKFYGVP</sequence>
<accession>A0A2Z5R1F5</accession>
<evidence type="ECO:0000313" key="1">
    <source>
        <dbReference type="EMBL" id="BAV88324.1"/>
    </source>
</evidence>
<proteinExistence type="predicted"/>
<reference evidence="1 2" key="1">
    <citation type="submission" date="2016-10" db="EMBL/GenBank/DDBJ databases">
        <title>Genome sequence of Rothia aeria strain JCM11412.</title>
        <authorList>
            <person name="Nambu T."/>
        </authorList>
    </citation>
    <scope>NUCLEOTIDE SEQUENCE [LARGE SCALE GENOMIC DNA]</scope>
    <source>
        <strain evidence="1 2">JCM 11412</strain>
    </source>
</reference>
<organism evidence="1 2">
    <name type="scientific">Rothia aeria</name>
    <dbReference type="NCBI Taxonomy" id="172042"/>
    <lineage>
        <taxon>Bacteria</taxon>
        <taxon>Bacillati</taxon>
        <taxon>Actinomycetota</taxon>
        <taxon>Actinomycetes</taxon>
        <taxon>Micrococcales</taxon>
        <taxon>Micrococcaceae</taxon>
        <taxon>Rothia</taxon>
    </lineage>
</organism>
<dbReference type="EMBL" id="AP017895">
    <property type="protein sequence ID" value="BAV88324.1"/>
    <property type="molecule type" value="Genomic_DNA"/>
</dbReference>
<protein>
    <submittedName>
        <fullName evidence="1">Uncharacterized protein</fullName>
    </submittedName>
</protein>
<evidence type="ECO:0000313" key="2">
    <source>
        <dbReference type="Proteomes" id="UP000250241"/>
    </source>
</evidence>
<dbReference type="Proteomes" id="UP000250241">
    <property type="component" value="Chromosome"/>
</dbReference>
<dbReference type="AlphaFoldDB" id="A0A2Z5R1F5"/>